<gene>
    <name evidence="3" type="ORF">D9K79_01700</name>
</gene>
<dbReference type="PANTHER" id="PTHR30203:SF23">
    <property type="entry name" value="OUTER MEMBRANE EFFLUX PROTEIN"/>
    <property type="match status" value="1"/>
</dbReference>
<proteinExistence type="inferred from homology"/>
<protein>
    <submittedName>
        <fullName evidence="3">Efflux transporter outer membrane subunit</fullName>
    </submittedName>
</protein>
<accession>A0ABX9UBL3</accession>
<sequence length="458" mass="49744">MILFPLLHGCIASGSYQAPAAKVSAQWNSSPDPTSNSVELTQFWQSFHEIALTQLIRTTLENNQSLVKALANIDAARANLTTQRANLYPALSGNGTVSRVKDASGQSNQNSIGLDASWEIDLWGKYRNQSDAAVARLQARTADMHSMQISLAAEMADYYTQYLACRSIQRVYTTELSSIQKTEKATALLVKAGFTAPMDHALIVANLENTRSNSINQNKQCEILIKSMTALASIDESELRQILAESSLKFPLQHGSFGISEVPADVMRNRPDIAALESEVFATYAEIKSAEADRYPNLSLSGVINAASSGGASLNTWSIGASLLQPIFDAGKRKATVESNIAKYNAAVADYQSGVINAAAEIEKQLVTIQALKNQEKSAQSSYVQYQKYFNALEISQKAGSANLLDLEAARRSALNAQISVVNIQQQHTQSWISLYKALGGTFTPKTSVHIVQNGEIQ</sequence>
<name>A0ABX9UBL3_9GAMM</name>
<dbReference type="NCBIfam" id="TIGR01845">
    <property type="entry name" value="outer_NodT"/>
    <property type="match status" value="1"/>
</dbReference>
<dbReference type="Proteomes" id="UP000273105">
    <property type="component" value="Unassembled WGS sequence"/>
</dbReference>
<keyword evidence="4" id="KW-1185">Reference proteome</keyword>
<evidence type="ECO:0000313" key="3">
    <source>
        <dbReference type="EMBL" id="RLL49930.1"/>
    </source>
</evidence>
<dbReference type="SUPFAM" id="SSF56954">
    <property type="entry name" value="Outer membrane efflux proteins (OEP)"/>
    <property type="match status" value="1"/>
</dbReference>
<keyword evidence="2" id="KW-0472">Membrane</keyword>
<organism evidence="3 4">
    <name type="scientific">Acinetobacter cumulans</name>
    <dbReference type="NCBI Taxonomy" id="2136182"/>
    <lineage>
        <taxon>Bacteria</taxon>
        <taxon>Pseudomonadati</taxon>
        <taxon>Pseudomonadota</taxon>
        <taxon>Gammaproteobacteria</taxon>
        <taxon>Moraxellales</taxon>
        <taxon>Moraxellaceae</taxon>
        <taxon>Acinetobacter</taxon>
    </lineage>
</organism>
<dbReference type="EMBL" id="RCHE01000002">
    <property type="protein sequence ID" value="RLL49930.1"/>
    <property type="molecule type" value="Genomic_DNA"/>
</dbReference>
<dbReference type="PANTHER" id="PTHR30203">
    <property type="entry name" value="OUTER MEMBRANE CATION EFFLUX PROTEIN"/>
    <property type="match status" value="1"/>
</dbReference>
<keyword evidence="2" id="KW-0812">Transmembrane</keyword>
<evidence type="ECO:0000256" key="2">
    <source>
        <dbReference type="RuleBase" id="RU362097"/>
    </source>
</evidence>
<dbReference type="InterPro" id="IPR003423">
    <property type="entry name" value="OMP_efflux"/>
</dbReference>
<dbReference type="Pfam" id="PF02321">
    <property type="entry name" value="OEP"/>
    <property type="match status" value="2"/>
</dbReference>
<dbReference type="InterPro" id="IPR010131">
    <property type="entry name" value="MdtP/NodT-like"/>
</dbReference>
<evidence type="ECO:0000256" key="1">
    <source>
        <dbReference type="ARBA" id="ARBA00007613"/>
    </source>
</evidence>
<dbReference type="Gene3D" id="2.20.200.10">
    <property type="entry name" value="Outer membrane efflux proteins (OEP)"/>
    <property type="match status" value="1"/>
</dbReference>
<evidence type="ECO:0000313" key="4">
    <source>
        <dbReference type="Proteomes" id="UP000273105"/>
    </source>
</evidence>
<keyword evidence="2" id="KW-0449">Lipoprotein</keyword>
<comment type="caution">
    <text evidence="3">The sequence shown here is derived from an EMBL/GenBank/DDBJ whole genome shotgun (WGS) entry which is preliminary data.</text>
</comment>
<dbReference type="Gene3D" id="1.20.1600.10">
    <property type="entry name" value="Outer membrane efflux proteins (OEP)"/>
    <property type="match status" value="1"/>
</dbReference>
<comment type="similarity">
    <text evidence="1 2">Belongs to the outer membrane factor (OMF) (TC 1.B.17) family.</text>
</comment>
<comment type="subcellular location">
    <subcellularLocation>
        <location evidence="2">Cell outer membrane</location>
        <topology evidence="2">Lipid-anchor</topology>
    </subcellularLocation>
</comment>
<reference evidence="3 4" key="1">
    <citation type="submission" date="2018-09" db="EMBL/GenBank/DDBJ databases">
        <title>The draft genome of Acinetobacter sp. strains.</title>
        <authorList>
            <person name="Qin J."/>
            <person name="Feng Y."/>
            <person name="Zong Z."/>
        </authorList>
    </citation>
    <scope>NUCLEOTIDE SEQUENCE [LARGE SCALE GENOMIC DNA]</scope>
    <source>
        <strain evidence="3 4">WCHAc060001</strain>
    </source>
</reference>
<keyword evidence="2" id="KW-0564">Palmitate</keyword>
<keyword evidence="2" id="KW-1134">Transmembrane beta strand</keyword>